<proteinExistence type="predicted"/>
<comment type="caution">
    <text evidence="2">The sequence shown here is derived from an EMBL/GenBank/DDBJ whole genome shotgun (WGS) entry which is preliminary data.</text>
</comment>
<evidence type="ECO:0000313" key="2">
    <source>
        <dbReference type="EMBL" id="MBE1533200.1"/>
    </source>
</evidence>
<reference evidence="2 3" key="1">
    <citation type="submission" date="2020-10" db="EMBL/GenBank/DDBJ databases">
        <title>Sequencing the genomes of 1000 actinobacteria strains.</title>
        <authorList>
            <person name="Klenk H.-P."/>
        </authorList>
    </citation>
    <scope>NUCLEOTIDE SEQUENCE [LARGE SCALE GENOMIC DNA]</scope>
    <source>
        <strain evidence="2 3">DSM 46744</strain>
    </source>
</reference>
<keyword evidence="3" id="KW-1185">Reference proteome</keyword>
<organism evidence="2 3">
    <name type="scientific">Actinomadura algeriensis</name>
    <dbReference type="NCBI Taxonomy" id="1679523"/>
    <lineage>
        <taxon>Bacteria</taxon>
        <taxon>Bacillati</taxon>
        <taxon>Actinomycetota</taxon>
        <taxon>Actinomycetes</taxon>
        <taxon>Streptosporangiales</taxon>
        <taxon>Thermomonosporaceae</taxon>
        <taxon>Actinomadura</taxon>
    </lineage>
</organism>
<evidence type="ECO:0008006" key="4">
    <source>
        <dbReference type="Google" id="ProtNLM"/>
    </source>
</evidence>
<dbReference type="Proteomes" id="UP000627838">
    <property type="component" value="Unassembled WGS sequence"/>
</dbReference>
<protein>
    <recommendedName>
        <fullName evidence="4">FtsK domain-containing protein</fullName>
    </recommendedName>
</protein>
<name>A0ABR9JRL7_9ACTN</name>
<feature type="region of interest" description="Disordered" evidence="1">
    <location>
        <begin position="247"/>
        <end position="269"/>
    </location>
</feature>
<feature type="compositionally biased region" description="Basic and acidic residues" evidence="1">
    <location>
        <begin position="247"/>
        <end position="258"/>
    </location>
</feature>
<accession>A0ABR9JRL7</accession>
<evidence type="ECO:0000256" key="1">
    <source>
        <dbReference type="SAM" id="MobiDB-lite"/>
    </source>
</evidence>
<dbReference type="EMBL" id="JADBDZ010000001">
    <property type="protein sequence ID" value="MBE1533200.1"/>
    <property type="molecule type" value="Genomic_DNA"/>
</dbReference>
<gene>
    <name evidence="2" type="ORF">H4W34_003033</name>
</gene>
<evidence type="ECO:0000313" key="3">
    <source>
        <dbReference type="Proteomes" id="UP000627838"/>
    </source>
</evidence>
<sequence length="269" mass="28756">MHDHSECCSRHVRETLCSSEGQPHPFGFAGAAVPRPKESMTQPLVTLGASGAGKSQVIGLLAAYAMAELRLDTLVVTEVAGAGLGWRGCYDLGDVLGQLRRRDPATWNLGPQLDTRCSTAQLSNFEHTGAALGTWPQGGAVIAQATVWLETAQDYLCASTSPVPVPRGVLGAPSATWTSSPCLALAPSSGRQRYERLLAIAQAIRIESLLARRDPVRVFGPPIQAPTAPPWPLRLLAACRRYGRRAEPSHRHSARDWHQPSAGSTLAVC</sequence>